<feature type="region of interest" description="Disordered" evidence="11">
    <location>
        <begin position="652"/>
        <end position="675"/>
    </location>
</feature>
<dbReference type="Pfam" id="PF01569">
    <property type="entry name" value="PAP2"/>
    <property type="match status" value="1"/>
</dbReference>
<dbReference type="GO" id="GO:0006487">
    <property type="term" value="P:protein N-linked glycosylation"/>
    <property type="evidence" value="ECO:0007669"/>
    <property type="project" value="UniProtKB-UniRule"/>
</dbReference>
<dbReference type="UniPathway" id="UPA00378"/>
<organism evidence="13 14">
    <name type="scientific">Rotaria magnacalcarata</name>
    <dbReference type="NCBI Taxonomy" id="392030"/>
    <lineage>
        <taxon>Eukaryota</taxon>
        <taxon>Metazoa</taxon>
        <taxon>Spiralia</taxon>
        <taxon>Gnathifera</taxon>
        <taxon>Rotifera</taxon>
        <taxon>Eurotatoria</taxon>
        <taxon>Bdelloidea</taxon>
        <taxon>Philodinida</taxon>
        <taxon>Philodinidae</taxon>
        <taxon>Rotaria</taxon>
    </lineage>
</organism>
<keyword evidence="10" id="KW-0175">Coiled coil</keyword>
<protein>
    <recommendedName>
        <fullName evidence="9">Dolichyldiphosphatase</fullName>
        <ecNumber evidence="9">3.6.1.43</ecNumber>
    </recommendedName>
</protein>
<dbReference type="AlphaFoldDB" id="A0A819CU97"/>
<dbReference type="EMBL" id="CAJOBG010000494">
    <property type="protein sequence ID" value="CAF3821652.1"/>
    <property type="molecule type" value="Genomic_DNA"/>
</dbReference>
<comment type="caution">
    <text evidence="13">The sequence shown here is derived from an EMBL/GenBank/DDBJ whole genome shotgun (WGS) entry which is preliminary data.</text>
</comment>
<evidence type="ECO:0000256" key="7">
    <source>
        <dbReference type="ARBA" id="ARBA00024907"/>
    </source>
</evidence>
<feature type="transmembrane region" description="Helical" evidence="9">
    <location>
        <begin position="28"/>
        <end position="49"/>
    </location>
</feature>
<feature type="domain" description="Phosphatidic acid phosphatase type 2/haloperoxidase" evidence="12">
    <location>
        <begin position="54"/>
        <end position="176"/>
    </location>
</feature>
<dbReference type="InterPro" id="IPR036938">
    <property type="entry name" value="PAP2/HPO_sf"/>
</dbReference>
<comment type="similarity">
    <text evidence="2 9">Belongs to the dolichyldiphosphatase family.</text>
</comment>
<evidence type="ECO:0000256" key="8">
    <source>
        <dbReference type="ARBA" id="ARBA00047349"/>
    </source>
</evidence>
<evidence type="ECO:0000259" key="12">
    <source>
        <dbReference type="SMART" id="SM00014"/>
    </source>
</evidence>
<dbReference type="SMART" id="SM00014">
    <property type="entry name" value="acidPPc"/>
    <property type="match status" value="1"/>
</dbReference>
<keyword evidence="9" id="KW-0256">Endoplasmic reticulum</keyword>
<gene>
    <name evidence="13" type="ORF">OVN521_LOCUS5087</name>
</gene>
<dbReference type="GO" id="GO:0005789">
    <property type="term" value="C:endoplasmic reticulum membrane"/>
    <property type="evidence" value="ECO:0007669"/>
    <property type="project" value="UniProtKB-SubCell"/>
</dbReference>
<dbReference type="EC" id="3.6.1.43" evidence="9"/>
<feature type="transmembrane region" description="Helical" evidence="9">
    <location>
        <begin position="158"/>
        <end position="179"/>
    </location>
</feature>
<evidence type="ECO:0000256" key="4">
    <source>
        <dbReference type="ARBA" id="ARBA00022801"/>
    </source>
</evidence>
<accession>A0A819CU97</accession>
<keyword evidence="4 9" id="KW-0378">Hydrolase</keyword>
<comment type="subcellular location">
    <subcellularLocation>
        <location evidence="9">Endoplasmic reticulum membrane</location>
        <topology evidence="9">Multi-pass membrane protein</topology>
    </subcellularLocation>
    <subcellularLocation>
        <location evidence="1">Membrane</location>
        <topology evidence="1">Multi-pass membrane protein</topology>
    </subcellularLocation>
</comment>
<reference evidence="13" key="1">
    <citation type="submission" date="2021-02" db="EMBL/GenBank/DDBJ databases">
        <authorList>
            <person name="Nowell W R."/>
        </authorList>
    </citation>
    <scope>NUCLEOTIDE SEQUENCE</scope>
</reference>
<feature type="transmembrane region" description="Helical" evidence="9">
    <location>
        <begin position="133"/>
        <end position="152"/>
    </location>
</feature>
<dbReference type="SUPFAM" id="SSF48317">
    <property type="entry name" value="Acid phosphatase/Vanadium-dependent haloperoxidase"/>
    <property type="match status" value="1"/>
</dbReference>
<evidence type="ECO:0000313" key="13">
    <source>
        <dbReference type="EMBL" id="CAF3821652.1"/>
    </source>
</evidence>
<evidence type="ECO:0000256" key="6">
    <source>
        <dbReference type="ARBA" id="ARBA00023136"/>
    </source>
</evidence>
<comment type="function">
    <text evidence="7 9">Required for efficient N-glycosylation. Necessary for maintaining optimal levels of dolichol-linked oligosaccharides. Hydrolyzes dolichyl pyrophosphate at a very high rate and dolichyl monophosphate at a much lower rate. Does not act on phosphatidate.</text>
</comment>
<keyword evidence="3 9" id="KW-0812">Transmembrane</keyword>
<evidence type="ECO:0000313" key="14">
    <source>
        <dbReference type="Proteomes" id="UP000663866"/>
    </source>
</evidence>
<name>A0A819CU97_9BILA</name>
<evidence type="ECO:0000256" key="9">
    <source>
        <dbReference type="RuleBase" id="RU367078"/>
    </source>
</evidence>
<comment type="pathway">
    <text evidence="9">Protein modification; protein glycosylation.</text>
</comment>
<proteinExistence type="inferred from homology"/>
<feature type="transmembrane region" description="Helical" evidence="9">
    <location>
        <begin position="104"/>
        <end position="121"/>
    </location>
</feature>
<evidence type="ECO:0000256" key="1">
    <source>
        <dbReference type="ARBA" id="ARBA00004141"/>
    </source>
</evidence>
<dbReference type="CDD" id="cd03382">
    <property type="entry name" value="PAP2_dolichyldiphosphatase"/>
    <property type="match status" value="1"/>
</dbReference>
<evidence type="ECO:0000256" key="5">
    <source>
        <dbReference type="ARBA" id="ARBA00022989"/>
    </source>
</evidence>
<dbReference type="Proteomes" id="UP000663866">
    <property type="component" value="Unassembled WGS sequence"/>
</dbReference>
<sequence>MGVLNDPIYRPLSITFIEYREGDKLGFILAWFSMLPFIYIVSLCTLIIFRRDVQTIMYFGGFCVSEVCNYALKRFFKQARPERTRDRMGLYEVHGMPSDHAQTFFYFMTYLAIFVILKSQMPGSPHIRSIRNRVLVFTQLIVAVIVAYSRVYLHYHTVAQVVVGAFFGTALGCGWYYFVNYHFMQYASLITDHPLGKYFLIRDYSLIPRLIHFQYESEYAEAKRWRERRANYAKDQNIMLSGRGAVSNSNDNNTNSNQRRQWSEGIMSTDKSIRLYRDDDRQLIQNLVNEYLLAGSNNVLELIRHCPTECFEALVDLIWHTGSQPVDSNDDDLLIYNQRSSLLSSSLTNVHRKGARRRLAIIFIEVLKLLSTPTASGGRYDHQRQHRIFLFPSYVGQLIHYEPDIYGLSCLALASIVLINPCIIHHKVSLLIDALKFAANHFVKANLSFETPSTFALSIYSLFYLLYLLYPNNLRRELQPESTQSTSGHEKPTNRLGIERVLLPLCYYFKLQPSIVRGNAESEKQDNRWQNESWQQLIANGDRYVVSDDVSPFLSNDLKKRKEEEMRKSTYPTRYDIAQIIRMCNEYTESVLHPSEVKSQMVKNTIEKQYGRKHSTDCYSNCSDSYCQTYEQQWQTTIQNGQMNLSRFQTLDDSNRRLNNNNSTNGASNKKDPCLNNPIQTDHNIHAKVELQLDMLDCNYEHDKREYYAQLIRDFQKTTPINELDKALKAQEIQYSELISIHENKRPIIHELRKRINDFHQMNEAFYNSLSATQVELKTDEDDHWQKDCLFTEKHSKLNNDLRELEQTKVSIEHEIRELQRRSFQSKQAAKESIELRDTIDKLFSDLACARKKHQLLHKALLNVKLKPIDAEKLYVMHQNEEDHENQDLLTLSEKKKKFDEYKQKLTEKLHLCITPSSASSISLAFNGSDNNNNNNSNNTNDKSTMDNSIIIRNDQDGISLRIKLIGQHERRKSC</sequence>
<evidence type="ECO:0000256" key="10">
    <source>
        <dbReference type="SAM" id="Coils"/>
    </source>
</evidence>
<dbReference type="Gene3D" id="1.20.144.10">
    <property type="entry name" value="Phosphatidic acid phosphatase type 2/haloperoxidase"/>
    <property type="match status" value="1"/>
</dbReference>
<feature type="coiled-coil region" evidence="10">
    <location>
        <begin position="795"/>
        <end position="822"/>
    </location>
</feature>
<evidence type="ECO:0000256" key="11">
    <source>
        <dbReference type="SAM" id="MobiDB-lite"/>
    </source>
</evidence>
<dbReference type="GO" id="GO:0047874">
    <property type="term" value="F:dolichyldiphosphatase activity"/>
    <property type="evidence" value="ECO:0007669"/>
    <property type="project" value="UniProtKB-UniRule"/>
</dbReference>
<dbReference type="PANTHER" id="PTHR11247">
    <property type="entry name" value="PALMITOYL-PROTEIN THIOESTERASE/DOLICHYLDIPHOSPHATASE 1"/>
    <property type="match status" value="1"/>
</dbReference>
<evidence type="ECO:0000256" key="2">
    <source>
        <dbReference type="ARBA" id="ARBA00005518"/>
    </source>
</evidence>
<keyword evidence="6 9" id="KW-0472">Membrane</keyword>
<dbReference type="InterPro" id="IPR039667">
    <property type="entry name" value="Dolichyldiphosphatase_PAP2"/>
</dbReference>
<dbReference type="InterPro" id="IPR000326">
    <property type="entry name" value="PAP2/HPO"/>
</dbReference>
<comment type="catalytic activity">
    <reaction evidence="8 9">
        <text>a di-trans,poly-cis-dolichyl diphosphate + H2O = a di-trans,poly-cis-dolichyl phosphate + phosphate + H(+)</text>
        <dbReference type="Rhea" id="RHEA:14385"/>
        <dbReference type="Rhea" id="RHEA-COMP:19498"/>
        <dbReference type="Rhea" id="RHEA-COMP:19506"/>
        <dbReference type="ChEBI" id="CHEBI:15377"/>
        <dbReference type="ChEBI" id="CHEBI:15378"/>
        <dbReference type="ChEBI" id="CHEBI:43474"/>
        <dbReference type="ChEBI" id="CHEBI:57497"/>
        <dbReference type="ChEBI" id="CHEBI:57683"/>
        <dbReference type="EC" id="3.6.1.43"/>
    </reaction>
</comment>
<feature type="transmembrane region" description="Helical" evidence="9">
    <location>
        <begin position="453"/>
        <end position="470"/>
    </location>
</feature>
<evidence type="ECO:0000256" key="3">
    <source>
        <dbReference type="ARBA" id="ARBA00022692"/>
    </source>
</evidence>
<keyword evidence="5 9" id="KW-1133">Transmembrane helix</keyword>
<dbReference type="GO" id="GO:0008610">
    <property type="term" value="P:lipid biosynthetic process"/>
    <property type="evidence" value="ECO:0007669"/>
    <property type="project" value="TreeGrafter"/>
</dbReference>
<dbReference type="PANTHER" id="PTHR11247:SF1">
    <property type="entry name" value="DOLICHYLDIPHOSPHATASE 1"/>
    <property type="match status" value="1"/>
</dbReference>
<keyword evidence="14" id="KW-1185">Reference proteome</keyword>